<reference evidence="10" key="1">
    <citation type="submission" date="2021-05" db="EMBL/GenBank/DDBJ databases">
        <authorList>
            <person name="Alioto T."/>
            <person name="Alioto T."/>
            <person name="Gomez Garrido J."/>
        </authorList>
    </citation>
    <scope>NUCLEOTIDE SEQUENCE</scope>
</reference>
<feature type="transmembrane region" description="Helical" evidence="8">
    <location>
        <begin position="430"/>
        <end position="454"/>
    </location>
</feature>
<evidence type="ECO:0000256" key="2">
    <source>
        <dbReference type="ARBA" id="ARBA00022448"/>
    </source>
</evidence>
<evidence type="ECO:0000259" key="9">
    <source>
        <dbReference type="PROSITE" id="PS50850"/>
    </source>
</evidence>
<evidence type="ECO:0000256" key="1">
    <source>
        <dbReference type="ARBA" id="ARBA00004141"/>
    </source>
</evidence>
<comment type="subcellular location">
    <subcellularLocation>
        <location evidence="1">Membrane</location>
        <topology evidence="1">Multi-pass membrane protein</topology>
    </subcellularLocation>
</comment>
<dbReference type="Gene3D" id="1.20.1250.20">
    <property type="entry name" value="MFS general substrate transporter like domains"/>
    <property type="match status" value="2"/>
</dbReference>
<feature type="region of interest" description="Disordered" evidence="7">
    <location>
        <begin position="495"/>
        <end position="524"/>
    </location>
</feature>
<dbReference type="Pfam" id="PF07690">
    <property type="entry name" value="MFS_1"/>
    <property type="match status" value="1"/>
</dbReference>
<evidence type="ECO:0000313" key="10">
    <source>
        <dbReference type="EMBL" id="CAG6472017.1"/>
    </source>
</evidence>
<feature type="transmembrane region" description="Helical" evidence="8">
    <location>
        <begin position="233"/>
        <end position="255"/>
    </location>
</feature>
<keyword evidence="5 8" id="KW-1133">Transmembrane helix</keyword>
<evidence type="ECO:0000256" key="6">
    <source>
        <dbReference type="ARBA" id="ARBA00023136"/>
    </source>
</evidence>
<keyword evidence="6 8" id="KW-0472">Membrane</keyword>
<sequence length="524" mass="57138">MLNPLVHLIKGADRIPTRFNVAIMLFLACFVSYMLRVNISVNILAMVKPTQSQLAPKPQAHALVAPLNTSSAFGDDEDSFDGNGTSTTTIPFTTTALTQELMDYGPRYNWSSHDQSLILGAYFYGYLLTSLPGGVLAERFGGRNLVGFTLAVSALLTALTPLAANYGFWAIVANRVLLGVCGGALYPALHQLVSKWAPPNEKGKFISMLMGGTFGTVITWPLVGVLIETLGWSFAFYVPAVITAVVTMFWLILVADCPAKHPRIKKSEQEFIQKSFGDTMSAHKMLPPVTKVLTSVPFMALLVLHFGNLWGLYFLLTAAPKFMSEVLGFKLAKAGFLAALPYLARALAAFAFGSVGDYIRKKSFFGVTTIRKSFCLFSHIIPGLFLVGLIYAGFDPYVCVAIITLSLGFNGASSVTNLQNSQDLAPNFAGTLYGIINFVGTTSGFISPMLVAHFTAERSTMDEWRYVFGIGAAAYIIPAVVFVLFGSGVVQPWNEPQHQKPHDVEKTKKKVEAVSDDRRPRETF</sequence>
<proteinExistence type="predicted"/>
<feature type="transmembrane region" description="Helical" evidence="8">
    <location>
        <begin position="144"/>
        <end position="164"/>
    </location>
</feature>
<feature type="transmembrane region" description="Helical" evidence="8">
    <location>
        <begin position="334"/>
        <end position="353"/>
    </location>
</feature>
<dbReference type="InterPro" id="IPR050382">
    <property type="entry name" value="MFS_Na/Anion_cotransporter"/>
</dbReference>
<feature type="transmembrane region" description="Helical" evidence="8">
    <location>
        <begin position="292"/>
        <end position="314"/>
    </location>
</feature>
<dbReference type="SUPFAM" id="SSF103473">
    <property type="entry name" value="MFS general substrate transporter"/>
    <property type="match status" value="1"/>
</dbReference>
<keyword evidence="3 8" id="KW-0812">Transmembrane</keyword>
<feature type="transmembrane region" description="Helical" evidence="8">
    <location>
        <begin position="205"/>
        <end position="227"/>
    </location>
</feature>
<feature type="transmembrane region" description="Helical" evidence="8">
    <location>
        <begin position="466"/>
        <end position="490"/>
    </location>
</feature>
<keyword evidence="4" id="KW-0769">Symport</keyword>
<feature type="transmembrane region" description="Helical" evidence="8">
    <location>
        <begin position="117"/>
        <end position="137"/>
    </location>
</feature>
<dbReference type="InterPro" id="IPR036259">
    <property type="entry name" value="MFS_trans_sf"/>
</dbReference>
<name>A0A8D8FGP1_CULPI</name>
<keyword evidence="2" id="KW-0813">Transport</keyword>
<feature type="domain" description="Major facilitator superfamily (MFS) profile" evidence="9">
    <location>
        <begin position="21"/>
        <end position="490"/>
    </location>
</feature>
<dbReference type="GO" id="GO:0015293">
    <property type="term" value="F:symporter activity"/>
    <property type="evidence" value="ECO:0007669"/>
    <property type="project" value="UniProtKB-KW"/>
</dbReference>
<dbReference type="FunFam" id="1.20.1250.20:FF:000003">
    <property type="entry name" value="Solute carrier family 17 member 3"/>
    <property type="match status" value="1"/>
</dbReference>
<dbReference type="PANTHER" id="PTHR11662">
    <property type="entry name" value="SOLUTE CARRIER FAMILY 17"/>
    <property type="match status" value="1"/>
</dbReference>
<dbReference type="GO" id="GO:0006820">
    <property type="term" value="P:monoatomic anion transport"/>
    <property type="evidence" value="ECO:0007669"/>
    <property type="project" value="TreeGrafter"/>
</dbReference>
<dbReference type="InterPro" id="IPR020846">
    <property type="entry name" value="MFS_dom"/>
</dbReference>
<evidence type="ECO:0000256" key="4">
    <source>
        <dbReference type="ARBA" id="ARBA00022847"/>
    </source>
</evidence>
<dbReference type="AlphaFoldDB" id="A0A8D8FGP1"/>
<dbReference type="EMBL" id="HBUE01069099">
    <property type="protein sequence ID" value="CAG6472016.1"/>
    <property type="molecule type" value="Transcribed_RNA"/>
</dbReference>
<dbReference type="PANTHER" id="PTHR11662:SF336">
    <property type="entry name" value="LP19554P"/>
    <property type="match status" value="1"/>
</dbReference>
<evidence type="ECO:0000256" key="8">
    <source>
        <dbReference type="SAM" id="Phobius"/>
    </source>
</evidence>
<evidence type="ECO:0000256" key="5">
    <source>
        <dbReference type="ARBA" id="ARBA00022989"/>
    </source>
</evidence>
<evidence type="ECO:0000256" key="3">
    <source>
        <dbReference type="ARBA" id="ARBA00022692"/>
    </source>
</evidence>
<feature type="transmembrane region" description="Helical" evidence="8">
    <location>
        <begin position="21"/>
        <end position="47"/>
    </location>
</feature>
<accession>A0A8D8FGP1</accession>
<dbReference type="GO" id="GO:0016020">
    <property type="term" value="C:membrane"/>
    <property type="evidence" value="ECO:0007669"/>
    <property type="project" value="UniProtKB-SubCell"/>
</dbReference>
<organism evidence="10">
    <name type="scientific">Culex pipiens</name>
    <name type="common">House mosquito</name>
    <dbReference type="NCBI Taxonomy" id="7175"/>
    <lineage>
        <taxon>Eukaryota</taxon>
        <taxon>Metazoa</taxon>
        <taxon>Ecdysozoa</taxon>
        <taxon>Arthropoda</taxon>
        <taxon>Hexapoda</taxon>
        <taxon>Insecta</taxon>
        <taxon>Pterygota</taxon>
        <taxon>Neoptera</taxon>
        <taxon>Endopterygota</taxon>
        <taxon>Diptera</taxon>
        <taxon>Nematocera</taxon>
        <taxon>Culicoidea</taxon>
        <taxon>Culicidae</taxon>
        <taxon>Culicinae</taxon>
        <taxon>Culicini</taxon>
        <taxon>Culex</taxon>
        <taxon>Culex</taxon>
    </lineage>
</organism>
<feature type="transmembrane region" description="Helical" evidence="8">
    <location>
        <begin position="374"/>
        <end position="394"/>
    </location>
</feature>
<dbReference type="InterPro" id="IPR011701">
    <property type="entry name" value="MFS"/>
</dbReference>
<feature type="compositionally biased region" description="Basic and acidic residues" evidence="7">
    <location>
        <begin position="497"/>
        <end position="524"/>
    </location>
</feature>
<evidence type="ECO:0000256" key="7">
    <source>
        <dbReference type="SAM" id="MobiDB-lite"/>
    </source>
</evidence>
<protein>
    <submittedName>
        <fullName evidence="10">Sialin</fullName>
    </submittedName>
</protein>
<dbReference type="PROSITE" id="PS50850">
    <property type="entry name" value="MFS"/>
    <property type="match status" value="1"/>
</dbReference>
<dbReference type="EMBL" id="HBUE01069100">
    <property type="protein sequence ID" value="CAG6472017.1"/>
    <property type="molecule type" value="Transcribed_RNA"/>
</dbReference>
<dbReference type="CDD" id="cd17318">
    <property type="entry name" value="MFS_SLC17"/>
    <property type="match status" value="1"/>
</dbReference>